<reference evidence="1" key="1">
    <citation type="submission" date="2014-11" db="EMBL/GenBank/DDBJ databases">
        <authorList>
            <person name="Amaro Gonzalez C."/>
        </authorList>
    </citation>
    <scope>NUCLEOTIDE SEQUENCE</scope>
</reference>
<protein>
    <submittedName>
        <fullName evidence="1">Uncharacterized protein</fullName>
    </submittedName>
</protein>
<dbReference type="EMBL" id="GBXM01028359">
    <property type="protein sequence ID" value="JAH80218.1"/>
    <property type="molecule type" value="Transcribed_RNA"/>
</dbReference>
<accession>A0A0E9VSH2</accession>
<evidence type="ECO:0000313" key="1">
    <source>
        <dbReference type="EMBL" id="JAH80218.1"/>
    </source>
</evidence>
<dbReference type="EMBL" id="GBXM01028218">
    <property type="protein sequence ID" value="JAH80359.1"/>
    <property type="molecule type" value="Transcribed_RNA"/>
</dbReference>
<sequence length="21" mass="2353">MATAVTCKNYLTSHIQIKCLN</sequence>
<dbReference type="AlphaFoldDB" id="A0A0E9VSH2"/>
<organism evidence="1">
    <name type="scientific">Anguilla anguilla</name>
    <name type="common">European freshwater eel</name>
    <name type="synonym">Muraena anguilla</name>
    <dbReference type="NCBI Taxonomy" id="7936"/>
    <lineage>
        <taxon>Eukaryota</taxon>
        <taxon>Metazoa</taxon>
        <taxon>Chordata</taxon>
        <taxon>Craniata</taxon>
        <taxon>Vertebrata</taxon>
        <taxon>Euteleostomi</taxon>
        <taxon>Actinopterygii</taxon>
        <taxon>Neopterygii</taxon>
        <taxon>Teleostei</taxon>
        <taxon>Anguilliformes</taxon>
        <taxon>Anguillidae</taxon>
        <taxon>Anguilla</taxon>
    </lineage>
</organism>
<name>A0A0E9VSH2_ANGAN</name>
<proteinExistence type="predicted"/>
<reference evidence="1" key="2">
    <citation type="journal article" date="2015" name="Fish Shellfish Immunol.">
        <title>Early steps in the European eel (Anguilla anguilla)-Vibrio vulnificus interaction in the gills: Role of the RtxA13 toxin.</title>
        <authorList>
            <person name="Callol A."/>
            <person name="Pajuelo D."/>
            <person name="Ebbesson L."/>
            <person name="Teles M."/>
            <person name="MacKenzie S."/>
            <person name="Amaro C."/>
        </authorList>
    </citation>
    <scope>NUCLEOTIDE SEQUENCE</scope>
</reference>